<evidence type="ECO:0000256" key="3">
    <source>
        <dbReference type="SAM" id="Phobius"/>
    </source>
</evidence>
<dbReference type="GO" id="GO:0007165">
    <property type="term" value="P:signal transduction"/>
    <property type="evidence" value="ECO:0007669"/>
    <property type="project" value="UniProtKB-KW"/>
</dbReference>
<dbReference type="EMBL" id="FKIF01000008">
    <property type="protein sequence ID" value="SAI73224.1"/>
    <property type="molecule type" value="Genomic_DNA"/>
</dbReference>
<dbReference type="Gene3D" id="1.10.287.950">
    <property type="entry name" value="Methyl-accepting chemotaxis protein"/>
    <property type="match status" value="1"/>
</dbReference>
<dbReference type="Pfam" id="PF00015">
    <property type="entry name" value="MCPsignal"/>
    <property type="match status" value="1"/>
</dbReference>
<dbReference type="PANTHER" id="PTHR32089:SF112">
    <property type="entry name" value="LYSOZYME-LIKE PROTEIN-RELATED"/>
    <property type="match status" value="1"/>
</dbReference>
<evidence type="ECO:0000256" key="1">
    <source>
        <dbReference type="ARBA" id="ARBA00023224"/>
    </source>
</evidence>
<feature type="domain" description="Methyl-accepting transducer" evidence="4">
    <location>
        <begin position="84"/>
        <end position="260"/>
    </location>
</feature>
<organism evidence="5 6">
    <name type="scientific">Bordetella ansorpii</name>
    <dbReference type="NCBI Taxonomy" id="288768"/>
    <lineage>
        <taxon>Bacteria</taxon>
        <taxon>Pseudomonadati</taxon>
        <taxon>Pseudomonadota</taxon>
        <taxon>Betaproteobacteria</taxon>
        <taxon>Burkholderiales</taxon>
        <taxon>Alcaligenaceae</taxon>
        <taxon>Bordetella</taxon>
    </lineage>
</organism>
<keyword evidence="6" id="KW-1185">Reference proteome</keyword>
<proteinExistence type="predicted"/>
<evidence type="ECO:0000313" key="5">
    <source>
        <dbReference type="EMBL" id="SAI73224.1"/>
    </source>
</evidence>
<dbReference type="PANTHER" id="PTHR32089">
    <property type="entry name" value="METHYL-ACCEPTING CHEMOTAXIS PROTEIN MCPB"/>
    <property type="match status" value="1"/>
</dbReference>
<evidence type="ECO:0000313" key="6">
    <source>
        <dbReference type="Proteomes" id="UP000076848"/>
    </source>
</evidence>
<dbReference type="RefSeq" id="WP_066132086.1">
    <property type="nucleotide sequence ID" value="NZ_FKIF01000008.1"/>
</dbReference>
<keyword evidence="3" id="KW-0472">Membrane</keyword>
<gene>
    <name evidence="5" type="primary">mcpC_1</name>
    <name evidence="5" type="ORF">SAMEA3906486_04542</name>
</gene>
<dbReference type="SMART" id="SM00283">
    <property type="entry name" value="MA"/>
    <property type="match status" value="1"/>
</dbReference>
<dbReference type="InterPro" id="IPR004089">
    <property type="entry name" value="MCPsignal_dom"/>
</dbReference>
<evidence type="ECO:0000256" key="2">
    <source>
        <dbReference type="PROSITE-ProRule" id="PRU00284"/>
    </source>
</evidence>
<keyword evidence="1 2" id="KW-0807">Transducer</keyword>
<reference evidence="5 6" key="1">
    <citation type="submission" date="2016-04" db="EMBL/GenBank/DDBJ databases">
        <authorList>
            <consortium name="Pathogen Informatics"/>
        </authorList>
    </citation>
    <scope>NUCLEOTIDE SEQUENCE [LARGE SCALE GENOMIC DNA]</scope>
    <source>
        <strain evidence="5 6">H050680373</strain>
    </source>
</reference>
<feature type="transmembrane region" description="Helical" evidence="3">
    <location>
        <begin position="35"/>
        <end position="52"/>
    </location>
</feature>
<dbReference type="Proteomes" id="UP000076848">
    <property type="component" value="Unassembled WGS sequence"/>
</dbReference>
<dbReference type="SUPFAM" id="SSF58104">
    <property type="entry name" value="Methyl-accepting chemotaxis protein (MCP) signaling domain"/>
    <property type="match status" value="1"/>
</dbReference>
<dbReference type="AlphaFoldDB" id="A0A157SSD5"/>
<keyword evidence="3" id="KW-0812">Transmembrane</keyword>
<evidence type="ECO:0000259" key="4">
    <source>
        <dbReference type="PROSITE" id="PS50111"/>
    </source>
</evidence>
<dbReference type="OrthoDB" id="3288815at2"/>
<accession>A0A157SSD5</accession>
<sequence length="379" mass="41098">MFLTCFDPERTVPPLLGAAGGIGCAAFDAWRAPGLAAAAVLVLAGLASGLLARRRQRQRADQRHQHIQGLETFSADLAPVWSGQIESSRQQMASAIEALSMRFGEISMRLDQTLHLSVNQGGSGENAAAISARSRRQLDGVVASLRESLQAKADMLHKVQTLQGFVDELQEMVRAIAQITQQTNLLAVNAAIEAAHAGHTGRGFATVAQEVRALSRQSEETGSRIAEKIRVIGSAIVATCAAAEASSRNEQQAIAASEDTIRQVLSGFHDFAENLSGTTELLRQESQGIKDEVNEALVQLQFQDRVSQIMSHVQTNIDRLPAVMRDYGTACADDDELHPITAEPLLRELEQTYAMADERAVHRQQTPVPQQAEADITFF</sequence>
<dbReference type="PROSITE" id="PS50111">
    <property type="entry name" value="CHEMOTAXIS_TRANSDUC_2"/>
    <property type="match status" value="1"/>
</dbReference>
<keyword evidence="3" id="KW-1133">Transmembrane helix</keyword>
<dbReference type="STRING" id="288768.SAMEA3906486_04542"/>
<protein>
    <submittedName>
        <fullName evidence="5">Methyl-accepting chemotaxis transducer</fullName>
    </submittedName>
</protein>
<dbReference type="GO" id="GO:0016020">
    <property type="term" value="C:membrane"/>
    <property type="evidence" value="ECO:0007669"/>
    <property type="project" value="InterPro"/>
</dbReference>
<name>A0A157SSD5_9BORD</name>